<comment type="subcellular location">
    <subcellularLocation>
        <location evidence="1">Cell surface</location>
    </subcellularLocation>
</comment>
<dbReference type="GO" id="GO:0030420">
    <property type="term" value="P:establishment of competence for transformation"/>
    <property type="evidence" value="ECO:0007669"/>
    <property type="project" value="UniProtKB-KW"/>
</dbReference>
<evidence type="ECO:0000256" key="2">
    <source>
        <dbReference type="ARBA" id="ARBA00023287"/>
    </source>
</evidence>
<dbReference type="NCBIfam" id="NF040982">
    <property type="entry name" value="ComGD"/>
    <property type="match status" value="1"/>
</dbReference>
<evidence type="ECO:0000313" key="4">
    <source>
        <dbReference type="EMBL" id="EGQ27786.1"/>
    </source>
</evidence>
<dbReference type="InterPro" id="IPR016785">
    <property type="entry name" value="ComGD"/>
</dbReference>
<accession>F9DN86</accession>
<keyword evidence="3" id="KW-1133">Transmembrane helix</keyword>
<evidence type="ECO:0000256" key="1">
    <source>
        <dbReference type="ARBA" id="ARBA00004241"/>
    </source>
</evidence>
<evidence type="ECO:0000313" key="5">
    <source>
        <dbReference type="Proteomes" id="UP000005316"/>
    </source>
</evidence>
<dbReference type="SUPFAM" id="SSF54523">
    <property type="entry name" value="Pili subunits"/>
    <property type="match status" value="1"/>
</dbReference>
<dbReference type="GO" id="GO:0009986">
    <property type="term" value="C:cell surface"/>
    <property type="evidence" value="ECO:0007669"/>
    <property type="project" value="UniProtKB-SubCell"/>
</dbReference>
<reference evidence="4 5" key="1">
    <citation type="submission" date="2011-04" db="EMBL/GenBank/DDBJ databases">
        <authorList>
            <person name="Muzny D."/>
            <person name="Qin X."/>
            <person name="Deng J."/>
            <person name="Jiang H."/>
            <person name="Liu Y."/>
            <person name="Qu J."/>
            <person name="Song X.-Z."/>
            <person name="Zhang L."/>
            <person name="Thornton R."/>
            <person name="Coyle M."/>
            <person name="Francisco L."/>
            <person name="Jackson L."/>
            <person name="Javaid M."/>
            <person name="Korchina V."/>
            <person name="Kovar C."/>
            <person name="Mata R."/>
            <person name="Mathew T."/>
            <person name="Ngo R."/>
            <person name="Nguyen L."/>
            <person name="Nguyen N."/>
            <person name="Okwuonu G."/>
            <person name="Ongeri F."/>
            <person name="Pham C."/>
            <person name="Simmons D."/>
            <person name="Wilczek-Boney K."/>
            <person name="Hale W."/>
            <person name="Jakkamsetti A."/>
            <person name="Pham P."/>
            <person name="Ruth R."/>
            <person name="San Lucas F."/>
            <person name="Warren J."/>
            <person name="Zhang J."/>
            <person name="Zhao Z."/>
            <person name="Zhou C."/>
            <person name="Zhu D."/>
            <person name="Lee S."/>
            <person name="Bess C."/>
            <person name="Blankenburg K."/>
            <person name="Forbes L."/>
            <person name="Fu Q."/>
            <person name="Gubbala S."/>
            <person name="Hirani K."/>
            <person name="Jayaseelan J.C."/>
            <person name="Lara F."/>
            <person name="Munidasa M."/>
            <person name="Palculict T."/>
            <person name="Patil S."/>
            <person name="Pu L.-L."/>
            <person name="Saada N."/>
            <person name="Tang L."/>
            <person name="Weissenberger G."/>
            <person name="Zhu Y."/>
            <person name="Hemphill L."/>
            <person name="Shang Y."/>
            <person name="Youmans B."/>
            <person name="Ayvaz T."/>
            <person name="Ross M."/>
            <person name="Santibanez J."/>
            <person name="Aqrawi P."/>
            <person name="Gross S."/>
            <person name="Joshi V."/>
            <person name="Fowler G."/>
            <person name="Nazareth L."/>
            <person name="Reid J."/>
            <person name="Worley K."/>
            <person name="Petrosino J."/>
            <person name="Highlander S."/>
            <person name="Gibbs R."/>
        </authorList>
    </citation>
    <scope>NUCLEOTIDE SEQUENCE [LARGE SCALE GENOMIC DNA]</scope>
    <source>
        <strain evidence="4 5">2681</strain>
    </source>
</reference>
<protein>
    <submittedName>
        <fullName evidence="4">Uncharacterized protein</fullName>
    </submittedName>
</protein>
<dbReference type="NCBIfam" id="TIGR02532">
    <property type="entry name" value="IV_pilin_GFxxxE"/>
    <property type="match status" value="1"/>
</dbReference>
<dbReference type="InterPro" id="IPR045584">
    <property type="entry name" value="Pilin-like"/>
</dbReference>
<gene>
    <name evidence="4" type="ORF">HMPREF9372_0266</name>
</gene>
<dbReference type="PIRSF" id="PIRSF021292">
    <property type="entry name" value="Competence_ComGD"/>
    <property type="match status" value="1"/>
</dbReference>
<feature type="transmembrane region" description="Helical" evidence="3">
    <location>
        <begin position="21"/>
        <end position="39"/>
    </location>
</feature>
<comment type="caution">
    <text evidence="4">The sequence shown here is derived from an EMBL/GenBank/DDBJ whole genome shotgun (WGS) entry which is preliminary data.</text>
</comment>
<dbReference type="HOGENOM" id="CLU_1712163_0_0_9"/>
<name>F9DN86_9BACL</name>
<dbReference type="AlphaFoldDB" id="F9DN86"/>
<keyword evidence="2" id="KW-0178">Competence</keyword>
<organism evidence="4 5">
    <name type="scientific">Sporosarcina newyorkensis 2681</name>
    <dbReference type="NCBI Taxonomy" id="1027292"/>
    <lineage>
        <taxon>Bacteria</taxon>
        <taxon>Bacillati</taxon>
        <taxon>Bacillota</taxon>
        <taxon>Bacilli</taxon>
        <taxon>Bacillales</taxon>
        <taxon>Caryophanaceae</taxon>
        <taxon>Sporosarcina</taxon>
    </lineage>
</organism>
<dbReference type="InterPro" id="IPR012902">
    <property type="entry name" value="N_methyl_site"/>
</dbReference>
<dbReference type="STRING" id="759851.SAMN04244570_0685"/>
<evidence type="ECO:0000256" key="3">
    <source>
        <dbReference type="SAM" id="Phobius"/>
    </source>
</evidence>
<keyword evidence="3" id="KW-0812">Transmembrane</keyword>
<dbReference type="OrthoDB" id="2452651at2"/>
<dbReference type="Proteomes" id="UP000005316">
    <property type="component" value="Unassembled WGS sequence"/>
</dbReference>
<keyword evidence="3" id="KW-0472">Membrane</keyword>
<dbReference type="EMBL" id="AFPZ01000009">
    <property type="protein sequence ID" value="EGQ27786.1"/>
    <property type="molecule type" value="Genomic_DNA"/>
</dbReference>
<proteinExistence type="predicted"/>
<sequence>MQRQEDKRILQGEQGFTFLELLLVLSIIVILTAVILPFSEKRLLQVTEEDALKSFMVAVHETQLYAITHQEATRVEFRDEGNGYRAYRSDRTILLEGKFPEGMMKIPNDGLRDLSFSPSGNMSPTGKIKIRTKKSGQKTISFQFERGRMMISG</sequence>